<gene>
    <name evidence="3" type="ORF">JW646_04055</name>
</gene>
<sequence length="412" mass="44943">MKKKILSLLLSLMMIVSITASSFADEVRNVIPKNIAMEDILGDILLKEDSELEAKLTNIKLDTEKKYTVDGDLSIIMYKLNLTSDTSIDLSYKSTSKMFGISVVNADSAMEEDYLMNYDDISPIWVDTMSNQTGKTSNNTNLKLKKGKYVIAVASTKGEYAVRANTIKNLKTMSPFTVKKVLPGTTSLSGTGVAGAKVTVMTDSNKTYTTTVKSDNTYKLTIPKQEEYSGVLVKMEKSGYGSKLALVLVENANFSTFTVNQVKSTSTKVTGKGKSGATVRAYVKGKKIGQTTVKSDGTYSMKIKKQSSGKKVLVKMYKTGYNTKSKTVTVKKVFSKKLTVNSVKSTQKTITGKGSKGSTVKAYINNKQIGKATVKSNGTYSMKIKKQSKGKSIIVKMYKSGYSTSSKSIKIK</sequence>
<accession>A0AAX2ZM08</accession>
<dbReference type="KEGG" id="tem:JW646_04055"/>
<dbReference type="Gene3D" id="2.60.40.10">
    <property type="entry name" value="Immunoglobulins"/>
    <property type="match status" value="3"/>
</dbReference>
<keyword evidence="4" id="KW-1185">Reference proteome</keyword>
<dbReference type="Proteomes" id="UP001198983">
    <property type="component" value="Chromosome"/>
</dbReference>
<dbReference type="EMBL" id="CP081135">
    <property type="protein sequence ID" value="UEL48637.1"/>
    <property type="molecule type" value="Genomic_DNA"/>
</dbReference>
<evidence type="ECO:0000256" key="1">
    <source>
        <dbReference type="SAM" id="SignalP"/>
    </source>
</evidence>
<feature type="domain" description="Bacterial Ig" evidence="2">
    <location>
        <begin position="337"/>
        <end position="396"/>
    </location>
</feature>
<organism evidence="3 4">
    <name type="scientific">Terrisporobacter hibernicus</name>
    <dbReference type="NCBI Taxonomy" id="2813371"/>
    <lineage>
        <taxon>Bacteria</taxon>
        <taxon>Bacillati</taxon>
        <taxon>Bacillota</taxon>
        <taxon>Clostridia</taxon>
        <taxon>Peptostreptococcales</taxon>
        <taxon>Peptostreptococcaceae</taxon>
        <taxon>Terrisporobacter</taxon>
    </lineage>
</organism>
<dbReference type="Pfam" id="PF17936">
    <property type="entry name" value="Big_6"/>
    <property type="match status" value="2"/>
</dbReference>
<evidence type="ECO:0000313" key="3">
    <source>
        <dbReference type="EMBL" id="UEL48637.1"/>
    </source>
</evidence>
<keyword evidence="1" id="KW-0732">Signal</keyword>
<feature type="domain" description="Bacterial Ig" evidence="2">
    <location>
        <begin position="258"/>
        <end position="330"/>
    </location>
</feature>
<dbReference type="InterPro" id="IPR013783">
    <property type="entry name" value="Ig-like_fold"/>
</dbReference>
<evidence type="ECO:0000313" key="4">
    <source>
        <dbReference type="Proteomes" id="UP001198983"/>
    </source>
</evidence>
<feature type="signal peptide" evidence="1">
    <location>
        <begin position="1"/>
        <end position="24"/>
    </location>
</feature>
<dbReference type="AlphaFoldDB" id="A0AAX2ZM08"/>
<dbReference type="RefSeq" id="WP_228416680.1">
    <property type="nucleotide sequence ID" value="NZ_CP081135.1"/>
</dbReference>
<protein>
    <recommendedName>
        <fullName evidence="2">Bacterial Ig domain-containing protein</fullName>
    </recommendedName>
</protein>
<dbReference type="NCBIfam" id="NF033510">
    <property type="entry name" value="Ca_tandemer"/>
    <property type="match status" value="2"/>
</dbReference>
<proteinExistence type="predicted"/>
<dbReference type="InterPro" id="IPR041498">
    <property type="entry name" value="Big_6"/>
</dbReference>
<name>A0AAX2ZM08_9FIRM</name>
<feature type="chain" id="PRO_5043993598" description="Bacterial Ig domain-containing protein" evidence="1">
    <location>
        <begin position="25"/>
        <end position="412"/>
    </location>
</feature>
<evidence type="ECO:0000259" key="2">
    <source>
        <dbReference type="Pfam" id="PF17936"/>
    </source>
</evidence>
<reference evidence="3 4" key="1">
    <citation type="journal article" date="2023" name="Int. J. Syst. Evol. Microbiol.">
        <title>Terrisporobacter hibernicus sp. nov., isolated from bovine faeces in Northern Ireland.</title>
        <authorList>
            <person name="Mitchell M."/>
            <person name="Nguyen S.V."/>
            <person name="Connor M."/>
            <person name="Fairley D.J."/>
            <person name="Donoghue O."/>
            <person name="Marshall H."/>
            <person name="Koolman L."/>
            <person name="McMullan G."/>
            <person name="Schaffer K.E."/>
            <person name="McGrath J.W."/>
            <person name="Fanning S."/>
        </authorList>
    </citation>
    <scope>NUCLEOTIDE SEQUENCE [LARGE SCALE GENOMIC DNA]</scope>
    <source>
        <strain evidence="3 4">MCA3</strain>
    </source>
</reference>